<keyword evidence="3" id="KW-0472">Membrane</keyword>
<accession>A0A7M1LGX8</accession>
<keyword evidence="3" id="KW-0812">Transmembrane</keyword>
<keyword evidence="1" id="KW-0175">Coiled coil</keyword>
<keyword evidence="6" id="KW-1185">Reference proteome</keyword>
<dbReference type="EMBL" id="CP063078">
    <property type="protein sequence ID" value="QOQ87581.1"/>
    <property type="molecule type" value="Genomic_DNA"/>
</dbReference>
<protein>
    <submittedName>
        <fullName evidence="5">Uncharacterized protein</fullName>
    </submittedName>
</protein>
<evidence type="ECO:0000313" key="5">
    <source>
        <dbReference type="EMBL" id="QOQ87581.1"/>
    </source>
</evidence>
<proteinExistence type="predicted"/>
<reference evidence="5 6" key="1">
    <citation type="submission" date="2020-10" db="EMBL/GenBank/DDBJ databases">
        <title>Campylobacter and Helicobacter PacBio genomes.</title>
        <authorList>
            <person name="Lane C."/>
        </authorList>
    </citation>
    <scope>NUCLEOTIDE SEQUENCE [LARGE SCALE GENOMIC DNA]</scope>
    <source>
        <strain evidence="5 6">2016D-0077</strain>
    </source>
</reference>
<feature type="region of interest" description="Disordered" evidence="2">
    <location>
        <begin position="256"/>
        <end position="384"/>
    </location>
</feature>
<evidence type="ECO:0000256" key="4">
    <source>
        <dbReference type="SAM" id="SignalP"/>
    </source>
</evidence>
<dbReference type="Proteomes" id="UP000594749">
    <property type="component" value="Chromosome"/>
</dbReference>
<organism evidence="5 6">
    <name type="scientific">Campylobacter corcagiensis</name>
    <dbReference type="NCBI Taxonomy" id="1448857"/>
    <lineage>
        <taxon>Bacteria</taxon>
        <taxon>Pseudomonadati</taxon>
        <taxon>Campylobacterota</taxon>
        <taxon>Epsilonproteobacteria</taxon>
        <taxon>Campylobacterales</taxon>
        <taxon>Campylobacteraceae</taxon>
        <taxon>Campylobacter</taxon>
    </lineage>
</organism>
<name>A0A7M1LGX8_9BACT</name>
<evidence type="ECO:0000256" key="3">
    <source>
        <dbReference type="SAM" id="Phobius"/>
    </source>
</evidence>
<feature type="compositionally biased region" description="Basic and acidic residues" evidence="2">
    <location>
        <begin position="271"/>
        <end position="303"/>
    </location>
</feature>
<gene>
    <name evidence="5" type="ORF">IMC76_01865</name>
</gene>
<feature type="coiled-coil region" evidence="1">
    <location>
        <begin position="441"/>
        <end position="475"/>
    </location>
</feature>
<keyword evidence="3" id="KW-1133">Transmembrane helix</keyword>
<feature type="chain" id="PRO_5029873165" evidence="4">
    <location>
        <begin position="21"/>
        <end position="546"/>
    </location>
</feature>
<feature type="signal peptide" evidence="4">
    <location>
        <begin position="1"/>
        <end position="20"/>
    </location>
</feature>
<feature type="transmembrane region" description="Helical" evidence="3">
    <location>
        <begin position="521"/>
        <end position="543"/>
    </location>
</feature>
<dbReference type="AlphaFoldDB" id="A0A7M1LGX8"/>
<keyword evidence="4" id="KW-0732">Signal</keyword>
<sequence>MKTLLKFLIILLSLTTLTYANICEVRKKNIATNNDIKIDFSAGSIALTSIGDDYYSLNGNVYKKLASQSSTDIYNEDGPNEGYKILDNGDTIYLYSKSCSTPITCIFAPGPYSSYKYRCGVHYENSQYDKQRLTLNISSYKYQIFKKVTCPKNGEVFNPKTNKCEPKCNVDKIQSGNYTFQDLADCVCKFGNDNPCSPHLEQAINNCQNSFSCSIDNVYKQSTPIAYKADENGKVWAYFKPIMCTDDIPETYNSINSIPAPNCKPTIPPSDDNKTEEPPKDNDKPDKPDNPDEPSDPSKKPDEDINDNPAEPKPDDGTIDINPKPKPKPNPDNPDKPSDPNNPPVPGDGNNKGDSDSPDDGDSGTNHSGGNGGGSSNNFDDSDIVNSINKTNELLEKESENIEKIKDRLDDLLDSDDYKDFDKGDLKSDIEESKGLLKKIKEAYDTIKEGLEKTIKEVKEQVVDIKRSIDNAVDKLKKPLGGSINSYKTCSCLYSKPLNLGFKTISVEIDPCEFICKINSVTYIVFFIIFFYTFLRFTIFALFKLF</sequence>
<dbReference type="RefSeq" id="WP_025803148.1">
    <property type="nucleotide sequence ID" value="NZ_CP053842.1"/>
</dbReference>
<feature type="coiled-coil region" evidence="1">
    <location>
        <begin position="385"/>
        <end position="415"/>
    </location>
</feature>
<evidence type="ECO:0000256" key="2">
    <source>
        <dbReference type="SAM" id="MobiDB-lite"/>
    </source>
</evidence>
<evidence type="ECO:0000313" key="6">
    <source>
        <dbReference type="Proteomes" id="UP000594749"/>
    </source>
</evidence>
<evidence type="ECO:0000256" key="1">
    <source>
        <dbReference type="SAM" id="Coils"/>
    </source>
</evidence>